<dbReference type="RefSeq" id="WP_212997012.1">
    <property type="nucleotide sequence ID" value="NZ_BAAATW010000003.1"/>
</dbReference>
<evidence type="ECO:0000313" key="1">
    <source>
        <dbReference type="EMBL" id="GIM70620.1"/>
    </source>
</evidence>
<dbReference type="Proteomes" id="UP000680865">
    <property type="component" value="Unassembled WGS sequence"/>
</dbReference>
<keyword evidence="2" id="KW-1185">Reference proteome</keyword>
<protein>
    <submittedName>
        <fullName evidence="1">Uncharacterized protein</fullName>
    </submittedName>
</protein>
<reference evidence="1" key="1">
    <citation type="submission" date="2021-03" db="EMBL/GenBank/DDBJ databases">
        <title>Whole genome shotgun sequence of Actinoplanes consettensis NBRC 14913.</title>
        <authorList>
            <person name="Komaki H."/>
            <person name="Tamura T."/>
        </authorList>
    </citation>
    <scope>NUCLEOTIDE SEQUENCE</scope>
    <source>
        <strain evidence="1">NBRC 14913</strain>
    </source>
</reference>
<evidence type="ECO:0000313" key="2">
    <source>
        <dbReference type="Proteomes" id="UP000680865"/>
    </source>
</evidence>
<dbReference type="EMBL" id="BOQP01000008">
    <property type="protein sequence ID" value="GIM70620.1"/>
    <property type="molecule type" value="Genomic_DNA"/>
</dbReference>
<comment type="caution">
    <text evidence="1">The sequence shown here is derived from an EMBL/GenBank/DDBJ whole genome shotgun (WGS) entry which is preliminary data.</text>
</comment>
<accession>A0A919SDG9</accession>
<dbReference type="AlphaFoldDB" id="A0A919SDG9"/>
<gene>
    <name evidence="1" type="ORF">Aco04nite_21250</name>
</gene>
<name>A0A919SDG9_9ACTN</name>
<proteinExistence type="predicted"/>
<sequence>MRYNARFTELAGASPWDHASHRDLPASFSLAVDEGWTRDDRGAWLLRRFQAAYSGSPEAFTDLTGYEAAVNGRGIPGLDLTGPSRSRAADLARRGVAFSLAALYRLNEEHPDHPPAVAYLTISAVDMDDEDVHVADITFVTVHEGDPPYVKDLEQVTTGAILAIDSAECRNPLPPAPPITIRA</sequence>
<organism evidence="1 2">
    <name type="scientific">Winogradskya consettensis</name>
    <dbReference type="NCBI Taxonomy" id="113560"/>
    <lineage>
        <taxon>Bacteria</taxon>
        <taxon>Bacillati</taxon>
        <taxon>Actinomycetota</taxon>
        <taxon>Actinomycetes</taxon>
        <taxon>Micromonosporales</taxon>
        <taxon>Micromonosporaceae</taxon>
        <taxon>Winogradskya</taxon>
    </lineage>
</organism>